<reference evidence="2 3" key="1">
    <citation type="submission" date="2018-06" db="EMBL/GenBank/DDBJ databases">
        <title>Novel Chryseobacterium species.</title>
        <authorList>
            <person name="Newman J."/>
            <person name="Hugo C."/>
            <person name="Oosthuizen L."/>
            <person name="Charimba G."/>
        </authorList>
    </citation>
    <scope>NUCLEOTIDE SEQUENCE [LARGE SCALE GENOMIC DNA]</scope>
    <source>
        <strain evidence="2 3">7_F195</strain>
    </source>
</reference>
<comment type="caution">
    <text evidence="2">The sequence shown here is derived from an EMBL/GenBank/DDBJ whole genome shotgun (WGS) entry which is preliminary data.</text>
</comment>
<evidence type="ECO:0000313" key="3">
    <source>
        <dbReference type="Proteomes" id="UP000256257"/>
    </source>
</evidence>
<dbReference type="InterPro" id="IPR006626">
    <property type="entry name" value="PbH1"/>
</dbReference>
<dbReference type="InterPro" id="IPR012334">
    <property type="entry name" value="Pectin_lyas_fold"/>
</dbReference>
<sequence length="408" mass="44703">MIYTEDFFAQNSPYPNDDLVQLVDNQTKENVNYKKVTVWMNGTSINTSNEATLIDGIVYRKKGTDYYVNTLILSGSELNAGTFGVRADGITDDSDALQKAFDFCGKNGWKLKLPIGEIVITKNIVCTITTNTVTNVNRFQLIGSGVNLTFLRSVGVEGGLHFISNSNKGSVYLTISGFTITRPDTKNASGGVGVYVKNIMEVTIKDVEAFKFNIGMQVMDTCSSLFENIKMHWGDKGFYSEKVNITPPNLLTFNNCHFNSNAVKGVELYNVHNVKFDGCGFEGNYGNAIEASFVGDNGKVGLNLINSYFEGTSNGVDVYYTLNNGGTANFIGNTFNRLSNNIYTSIFVLSNTAGKSYLNFVGNGFLNGEDFIPNGDKPAILITGNTANIHYTDTNYYETPSDVLICLP</sequence>
<evidence type="ECO:0000259" key="1">
    <source>
        <dbReference type="Pfam" id="PF13229"/>
    </source>
</evidence>
<dbReference type="Proteomes" id="UP000256257">
    <property type="component" value="Unassembled WGS sequence"/>
</dbReference>
<dbReference type="RefSeq" id="WP_115928712.1">
    <property type="nucleotide sequence ID" value="NZ_QNVV01000011.1"/>
</dbReference>
<accession>A0A3D9B0I0</accession>
<dbReference type="EMBL" id="QNVV01000011">
    <property type="protein sequence ID" value="REC46726.1"/>
    <property type="molecule type" value="Genomic_DNA"/>
</dbReference>
<dbReference type="InterPro" id="IPR039448">
    <property type="entry name" value="Beta_helix"/>
</dbReference>
<dbReference type="InterPro" id="IPR011050">
    <property type="entry name" value="Pectin_lyase_fold/virulence"/>
</dbReference>
<keyword evidence="3" id="KW-1185">Reference proteome</keyword>
<organism evidence="2 3">
    <name type="scientific">Chryseobacterium pennipullorum</name>
    <dbReference type="NCBI Taxonomy" id="2258963"/>
    <lineage>
        <taxon>Bacteria</taxon>
        <taxon>Pseudomonadati</taxon>
        <taxon>Bacteroidota</taxon>
        <taxon>Flavobacteriia</taxon>
        <taxon>Flavobacteriales</taxon>
        <taxon>Weeksellaceae</taxon>
        <taxon>Chryseobacterium group</taxon>
        <taxon>Chryseobacterium</taxon>
    </lineage>
</organism>
<dbReference type="SUPFAM" id="SSF51126">
    <property type="entry name" value="Pectin lyase-like"/>
    <property type="match status" value="1"/>
</dbReference>
<gene>
    <name evidence="2" type="ORF">DRF67_12935</name>
</gene>
<dbReference type="SMART" id="SM00710">
    <property type="entry name" value="PbH1"/>
    <property type="match status" value="5"/>
</dbReference>
<dbReference type="Pfam" id="PF13229">
    <property type="entry name" value="Beta_helix"/>
    <property type="match status" value="1"/>
</dbReference>
<feature type="domain" description="Right handed beta helix" evidence="1">
    <location>
        <begin position="126"/>
        <end position="293"/>
    </location>
</feature>
<protein>
    <recommendedName>
        <fullName evidence="1">Right handed beta helix domain-containing protein</fullName>
    </recommendedName>
</protein>
<dbReference type="OrthoDB" id="606446at2"/>
<proteinExistence type="predicted"/>
<name>A0A3D9B0I0_9FLAO</name>
<dbReference type="AlphaFoldDB" id="A0A3D9B0I0"/>
<evidence type="ECO:0000313" key="2">
    <source>
        <dbReference type="EMBL" id="REC46726.1"/>
    </source>
</evidence>
<dbReference type="Gene3D" id="2.160.20.10">
    <property type="entry name" value="Single-stranded right-handed beta-helix, Pectin lyase-like"/>
    <property type="match status" value="1"/>
</dbReference>